<dbReference type="InterPro" id="IPR000086">
    <property type="entry name" value="NUDIX_hydrolase_dom"/>
</dbReference>
<keyword evidence="5" id="KW-1185">Reference proteome</keyword>
<evidence type="ECO:0000259" key="3">
    <source>
        <dbReference type="PROSITE" id="PS51462"/>
    </source>
</evidence>
<dbReference type="PROSITE" id="PS00893">
    <property type="entry name" value="NUDIX_BOX"/>
    <property type="match status" value="1"/>
</dbReference>
<dbReference type="PANTHER" id="PTHR43046:SF16">
    <property type="entry name" value="ADP-RIBOSE PYROPHOSPHATASE YJHB-RELATED"/>
    <property type="match status" value="1"/>
</dbReference>
<dbReference type="InterPro" id="IPR015797">
    <property type="entry name" value="NUDIX_hydrolase-like_dom_sf"/>
</dbReference>
<dbReference type="PROSITE" id="PS51462">
    <property type="entry name" value="NUDIX"/>
    <property type="match status" value="1"/>
</dbReference>
<dbReference type="Gene3D" id="3.90.79.10">
    <property type="entry name" value="Nucleoside Triphosphate Pyrophosphohydrolase"/>
    <property type="match status" value="1"/>
</dbReference>
<evidence type="ECO:0000256" key="2">
    <source>
        <dbReference type="ARBA" id="ARBA00022801"/>
    </source>
</evidence>
<organism evidence="4 5">
    <name type="scientific">Micromonospora coriariae</name>
    <dbReference type="NCBI Taxonomy" id="285665"/>
    <lineage>
        <taxon>Bacteria</taxon>
        <taxon>Bacillati</taxon>
        <taxon>Actinomycetota</taxon>
        <taxon>Actinomycetes</taxon>
        <taxon>Micromonosporales</taxon>
        <taxon>Micromonosporaceae</taxon>
        <taxon>Micromonospora</taxon>
    </lineage>
</organism>
<dbReference type="InterPro" id="IPR020084">
    <property type="entry name" value="NUDIX_hydrolase_CS"/>
</dbReference>
<dbReference type="SUPFAM" id="SSF55811">
    <property type="entry name" value="Nudix"/>
    <property type="match status" value="1"/>
</dbReference>
<dbReference type="RefSeq" id="WP_089019682.1">
    <property type="nucleotide sequence ID" value="NZ_LT607412.1"/>
</dbReference>
<evidence type="ECO:0000313" key="4">
    <source>
        <dbReference type="EMBL" id="SCF00017.1"/>
    </source>
</evidence>
<dbReference type="AlphaFoldDB" id="A0A1C4WUU8"/>
<proteinExistence type="predicted"/>
<accession>A0A1C4WUU8</accession>
<name>A0A1C4WUU8_9ACTN</name>
<feature type="domain" description="Nudix hydrolase" evidence="3">
    <location>
        <begin position="34"/>
        <end position="165"/>
    </location>
</feature>
<comment type="cofactor">
    <cofactor evidence="1">
        <name>Mg(2+)</name>
        <dbReference type="ChEBI" id="CHEBI:18420"/>
    </cofactor>
</comment>
<dbReference type="OrthoDB" id="9804442at2"/>
<dbReference type="PANTHER" id="PTHR43046">
    <property type="entry name" value="GDP-MANNOSE MANNOSYL HYDROLASE"/>
    <property type="match status" value="1"/>
</dbReference>
<dbReference type="CDD" id="cd02883">
    <property type="entry name" value="NUDIX_Hydrolase"/>
    <property type="match status" value="1"/>
</dbReference>
<evidence type="ECO:0000256" key="1">
    <source>
        <dbReference type="ARBA" id="ARBA00001946"/>
    </source>
</evidence>
<sequence>MIPRSRATGRAIFYQAFYRLPLPVRRRLVRLAVPKYIVGAVTLVRDAEATGAGRLLLLRQPPGKGWSLPAGLLDRGEAPVVGAARELFEESGIRLPPSRLRPAVPNAVVHAKGWVDMVFEAEVPAAETELAVDGAEVFEAAWHPLDDLPKLTWPTARLLAYYDIGPLAGQFPPPVPDTTP</sequence>
<dbReference type="Proteomes" id="UP000198243">
    <property type="component" value="Chromosome I"/>
</dbReference>
<keyword evidence="2" id="KW-0378">Hydrolase</keyword>
<reference evidence="5" key="1">
    <citation type="submission" date="2016-06" db="EMBL/GenBank/DDBJ databases">
        <authorList>
            <person name="Varghese N."/>
            <person name="Submissions Spin"/>
        </authorList>
    </citation>
    <scope>NUCLEOTIDE SEQUENCE [LARGE SCALE GENOMIC DNA]</scope>
    <source>
        <strain evidence="5">DSM 44875</strain>
    </source>
</reference>
<protein>
    <submittedName>
        <fullName evidence="4">ADP-ribose pyrophosphatase YjhB, NUDIX family</fullName>
    </submittedName>
</protein>
<gene>
    <name evidence="4" type="ORF">GA0070607_4199</name>
</gene>
<dbReference type="EMBL" id="LT607412">
    <property type="protein sequence ID" value="SCF00017.1"/>
    <property type="molecule type" value="Genomic_DNA"/>
</dbReference>
<evidence type="ECO:0000313" key="5">
    <source>
        <dbReference type="Proteomes" id="UP000198243"/>
    </source>
</evidence>
<dbReference type="GO" id="GO:0016787">
    <property type="term" value="F:hydrolase activity"/>
    <property type="evidence" value="ECO:0007669"/>
    <property type="project" value="UniProtKB-KW"/>
</dbReference>
<dbReference type="Pfam" id="PF00293">
    <property type="entry name" value="NUDIX"/>
    <property type="match status" value="1"/>
</dbReference>